<accession>A0ABT3Q0Q6</accession>
<protein>
    <recommendedName>
        <fullName evidence="4">Galactose oxidase, central domain</fullName>
    </recommendedName>
</protein>
<dbReference type="Proteomes" id="UP001207337">
    <property type="component" value="Unassembled WGS sequence"/>
</dbReference>
<dbReference type="RefSeq" id="WP_265790542.1">
    <property type="nucleotide sequence ID" value="NZ_BAABRS010000003.1"/>
</dbReference>
<gene>
    <name evidence="2" type="ORF">LQ318_12325</name>
</gene>
<evidence type="ECO:0000313" key="3">
    <source>
        <dbReference type="Proteomes" id="UP001207337"/>
    </source>
</evidence>
<evidence type="ECO:0000313" key="2">
    <source>
        <dbReference type="EMBL" id="MCW9713689.1"/>
    </source>
</evidence>
<proteinExistence type="predicted"/>
<dbReference type="EMBL" id="JAJNDC010000003">
    <property type="protein sequence ID" value="MCW9713689.1"/>
    <property type="molecule type" value="Genomic_DNA"/>
</dbReference>
<feature type="transmembrane region" description="Helical" evidence="1">
    <location>
        <begin position="12"/>
        <end position="30"/>
    </location>
</feature>
<name>A0ABT3Q0Q6_9BACT</name>
<evidence type="ECO:0000256" key="1">
    <source>
        <dbReference type="SAM" id="Phobius"/>
    </source>
</evidence>
<dbReference type="SUPFAM" id="SSF117281">
    <property type="entry name" value="Kelch motif"/>
    <property type="match status" value="1"/>
</dbReference>
<dbReference type="InterPro" id="IPR015915">
    <property type="entry name" value="Kelch-typ_b-propeller"/>
</dbReference>
<reference evidence="2 3" key="1">
    <citation type="submission" date="2021-11" db="EMBL/GenBank/DDBJ databases">
        <title>Aliifidinibius sp. nov., a new bacterium isolated from saline soil.</title>
        <authorList>
            <person name="Galisteo C."/>
            <person name="De La Haba R."/>
            <person name="Sanchez-Porro C."/>
            <person name="Ventosa A."/>
        </authorList>
    </citation>
    <scope>NUCLEOTIDE SEQUENCE [LARGE SCALE GENOMIC DNA]</scope>
    <source>
        <strain evidence="2 3">KACC 190600</strain>
    </source>
</reference>
<keyword evidence="1" id="KW-0812">Transmembrane</keyword>
<dbReference type="Gene3D" id="2.120.10.80">
    <property type="entry name" value="Kelch-type beta propeller"/>
    <property type="match status" value="1"/>
</dbReference>
<feature type="transmembrane region" description="Helical" evidence="1">
    <location>
        <begin position="379"/>
        <end position="400"/>
    </location>
</feature>
<organism evidence="2 3">
    <name type="scientific">Fodinibius salicampi</name>
    <dbReference type="NCBI Taxonomy" id="1920655"/>
    <lineage>
        <taxon>Bacteria</taxon>
        <taxon>Pseudomonadati</taxon>
        <taxon>Balneolota</taxon>
        <taxon>Balneolia</taxon>
        <taxon>Balneolales</taxon>
        <taxon>Balneolaceae</taxon>
        <taxon>Fodinibius</taxon>
    </lineage>
</organism>
<keyword evidence="3" id="KW-1185">Reference proteome</keyword>
<evidence type="ECO:0008006" key="4">
    <source>
        <dbReference type="Google" id="ProtNLM"/>
    </source>
</evidence>
<comment type="caution">
    <text evidence="2">The sequence shown here is derived from an EMBL/GenBank/DDBJ whole genome shotgun (WGS) entry which is preliminary data.</text>
</comment>
<sequence>MNLFRTTCTYSLLTVFIAVFLWIGIFYTPVVSGQELQPTLISDSEGPIHQHNSFLYADIDTLRQQVYLFIESGLWRFNLENKQWQFLDSLKNRPDDIEHYEFGFNTPKQKLQLWSHGVGEMYDISLSDYSIERIDNSHNHRNQFGHAPFFHKNGSLFAFGGYGYWNWKNIITFYNEKIREWNIQPIQPSSDLPAPRKPLAVAYSPNDDKFFLLGGNHPEKGRQDDQYTKINLKYDYWTFDFKKQRWKQITNYNWPNLNFYESQQLIQFSKTNQISNTAFSTDSHYWYLPFWRKNQSKDVIYLKPLNVETGQAAEPILLNFGLSREFLPVNFLYNNSRKLLFVGLDYLSHTSTYPIRIYALDENRVSNAIIPQNNAPNTWTWIIIAITLLFIILVIGYIYIRNQSHSTIKTEKKSVLESLDRYEWLNESEQKLIHFLQRSDAFKQTHEIEEFLWPDVNNYDYRRRMRNDIIKSINNKMQQHLDLDEQLIINKTDPNDRRKKLYGINPDIN</sequence>
<keyword evidence="1" id="KW-1133">Transmembrane helix</keyword>
<keyword evidence="1" id="KW-0472">Membrane</keyword>